<evidence type="ECO:0000313" key="8">
    <source>
        <dbReference type="EMBL" id="CDR95304.1"/>
    </source>
</evidence>
<dbReference type="RefSeq" id="XP_012767490.1">
    <property type="nucleotide sequence ID" value="XM_012912036.1"/>
</dbReference>
<comment type="subunit">
    <text evidence="7">Component of the dolichol-phosphate mannose (DPM) synthase complex.</text>
</comment>
<evidence type="ECO:0000256" key="4">
    <source>
        <dbReference type="ARBA" id="ARBA00022824"/>
    </source>
</evidence>
<reference evidence="9" key="1">
    <citation type="submission" date="2014-06" db="EMBL/GenBank/DDBJ databases">
        <authorList>
            <person name="Aslett M."/>
            <person name="De Silva N."/>
        </authorList>
    </citation>
    <scope>NUCLEOTIDE SEQUENCE [LARGE SCALE GENOMIC DNA]</scope>
    <source>
        <strain evidence="9">Bond</strain>
    </source>
</reference>
<evidence type="ECO:0000256" key="5">
    <source>
        <dbReference type="ARBA" id="ARBA00022989"/>
    </source>
</evidence>
<name>A0A061D8V7_BABBI</name>
<keyword evidence="3 7" id="KW-0812">Transmembrane</keyword>
<comment type="function">
    <text evidence="7">Stabilizer subunit of the dolichol-phosphate mannose (DPM) synthase complex; tethers catalytic subunit to the ER.</text>
</comment>
<evidence type="ECO:0000313" key="9">
    <source>
        <dbReference type="Proteomes" id="UP000033188"/>
    </source>
</evidence>
<dbReference type="UniPathway" id="UPA00378"/>
<comment type="caution">
    <text evidence="7">Lacks conserved residue(s) required for the propagation of feature annotation.</text>
</comment>
<dbReference type="OrthoDB" id="2014333at2759"/>
<comment type="subcellular location">
    <subcellularLocation>
        <location evidence="1 7">Endoplasmic reticulum membrane</location>
        <topology evidence="1 7">Multi-pass membrane protein</topology>
    </subcellularLocation>
</comment>
<evidence type="ECO:0000256" key="6">
    <source>
        <dbReference type="ARBA" id="ARBA00023136"/>
    </source>
</evidence>
<dbReference type="KEGG" id="bbig:BBBOND_0204620"/>
<dbReference type="VEuPathDB" id="PiroplasmaDB:BBBOND_0204620"/>
<keyword evidence="6 7" id="KW-0472">Membrane</keyword>
<accession>A0A061D8V7</accession>
<evidence type="ECO:0000256" key="1">
    <source>
        <dbReference type="ARBA" id="ARBA00004477"/>
    </source>
</evidence>
<evidence type="ECO:0000256" key="2">
    <source>
        <dbReference type="ARBA" id="ARBA00010430"/>
    </source>
</evidence>
<dbReference type="Pfam" id="PF08285">
    <property type="entry name" value="DPM3"/>
    <property type="match status" value="1"/>
</dbReference>
<dbReference type="AlphaFoldDB" id="A0A061D8V7"/>
<protein>
    <recommendedName>
        <fullName evidence="7">Dolichol-phosphate mannosyltransferase subunit 3</fullName>
    </recommendedName>
</protein>
<proteinExistence type="inferred from homology"/>
<dbReference type="EMBL" id="LK391708">
    <property type="protein sequence ID" value="CDR95304.1"/>
    <property type="molecule type" value="Genomic_DNA"/>
</dbReference>
<dbReference type="GO" id="GO:0005789">
    <property type="term" value="C:endoplasmic reticulum membrane"/>
    <property type="evidence" value="ECO:0007669"/>
    <property type="project" value="UniProtKB-SubCell"/>
</dbReference>
<organism evidence="8 9">
    <name type="scientific">Babesia bigemina</name>
    <dbReference type="NCBI Taxonomy" id="5866"/>
    <lineage>
        <taxon>Eukaryota</taxon>
        <taxon>Sar</taxon>
        <taxon>Alveolata</taxon>
        <taxon>Apicomplexa</taxon>
        <taxon>Aconoidasida</taxon>
        <taxon>Piroplasmida</taxon>
        <taxon>Babesiidae</taxon>
        <taxon>Babesia</taxon>
    </lineage>
</organism>
<dbReference type="Proteomes" id="UP000033188">
    <property type="component" value="Chromosome 2"/>
</dbReference>
<evidence type="ECO:0000256" key="7">
    <source>
        <dbReference type="RuleBase" id="RU365085"/>
    </source>
</evidence>
<evidence type="ECO:0000256" key="3">
    <source>
        <dbReference type="ARBA" id="ARBA00022692"/>
    </source>
</evidence>
<keyword evidence="9" id="KW-1185">Reference proteome</keyword>
<keyword evidence="4 7" id="KW-0256">Endoplasmic reticulum</keyword>
<comment type="pathway">
    <text evidence="7">Protein modification; protein glycosylation.</text>
</comment>
<comment type="similarity">
    <text evidence="2 7">Belongs to the DPM3 family.</text>
</comment>
<sequence>MAGSRGKTTAVVLVLYAAVWVYVFRQPRTLPVLAFLLSPAVLVATLGVYAACSIIRGVITFNRSYTATAELKEDLKTAVLGLDRLGFNFDKFGIPRE</sequence>
<gene>
    <name evidence="8" type="ORF">BBBOND_0204620</name>
</gene>
<dbReference type="GeneID" id="24563845"/>
<feature type="transmembrane region" description="Helical" evidence="7">
    <location>
        <begin position="35"/>
        <end position="55"/>
    </location>
</feature>
<dbReference type="InterPro" id="IPR013174">
    <property type="entry name" value="DPM3"/>
</dbReference>
<keyword evidence="5 7" id="KW-1133">Transmembrane helix</keyword>